<evidence type="ECO:0000313" key="6">
    <source>
        <dbReference type="Proteomes" id="UP000887229"/>
    </source>
</evidence>
<dbReference type="SUPFAM" id="SSF51445">
    <property type="entry name" value="(Trans)glycosidases"/>
    <property type="match status" value="1"/>
</dbReference>
<dbReference type="PRINTS" id="PR00743">
    <property type="entry name" value="GLHYDRLASE36"/>
</dbReference>
<dbReference type="EMBL" id="MU251244">
    <property type="protein sequence ID" value="KAG9258013.1"/>
    <property type="molecule type" value="Genomic_DNA"/>
</dbReference>
<dbReference type="CDD" id="cd14791">
    <property type="entry name" value="GH36"/>
    <property type="match status" value="1"/>
</dbReference>
<accession>A0A9P8CSN6</accession>
<dbReference type="GeneID" id="70297646"/>
<dbReference type="InterPro" id="IPR017853">
    <property type="entry name" value="GH"/>
</dbReference>
<name>A0A9P8CSN6_9HYPO</name>
<dbReference type="Pfam" id="PF02065">
    <property type="entry name" value="Melibiase"/>
    <property type="match status" value="1"/>
</dbReference>
<evidence type="ECO:0000256" key="3">
    <source>
        <dbReference type="ARBA" id="ARBA00022801"/>
    </source>
</evidence>
<dbReference type="AlphaFoldDB" id="A0A9P8CSN6"/>
<dbReference type="Gene3D" id="2.70.98.60">
    <property type="entry name" value="alpha-galactosidase from lactobacil brevis"/>
    <property type="match status" value="1"/>
</dbReference>
<reference evidence="5" key="1">
    <citation type="journal article" date="2021" name="IMA Fungus">
        <title>Genomic characterization of three marine fungi, including Emericellopsis atlantica sp. nov. with signatures of a generalist lifestyle and marine biomass degradation.</title>
        <authorList>
            <person name="Hagestad O.C."/>
            <person name="Hou L."/>
            <person name="Andersen J.H."/>
            <person name="Hansen E.H."/>
            <person name="Altermark B."/>
            <person name="Li C."/>
            <person name="Kuhnert E."/>
            <person name="Cox R.J."/>
            <person name="Crous P.W."/>
            <person name="Spatafora J.W."/>
            <person name="Lail K."/>
            <person name="Amirebrahimi M."/>
            <person name="Lipzen A."/>
            <person name="Pangilinan J."/>
            <person name="Andreopoulos W."/>
            <person name="Hayes R.D."/>
            <person name="Ng V."/>
            <person name="Grigoriev I.V."/>
            <person name="Jackson S.A."/>
            <person name="Sutton T.D.S."/>
            <person name="Dobson A.D.W."/>
            <person name="Rama T."/>
        </authorList>
    </citation>
    <scope>NUCLEOTIDE SEQUENCE</scope>
    <source>
        <strain evidence="5">TS7</strain>
    </source>
</reference>
<dbReference type="GO" id="GO:0004557">
    <property type="term" value="F:alpha-galactosidase activity"/>
    <property type="evidence" value="ECO:0007669"/>
    <property type="project" value="UniProtKB-EC"/>
</dbReference>
<dbReference type="RefSeq" id="XP_046121937.1">
    <property type="nucleotide sequence ID" value="XM_046266743.1"/>
</dbReference>
<evidence type="ECO:0000256" key="4">
    <source>
        <dbReference type="ARBA" id="ARBA00023295"/>
    </source>
</evidence>
<gene>
    <name evidence="5" type="ORF">F5Z01DRAFT_733529</name>
</gene>
<dbReference type="Proteomes" id="UP000887229">
    <property type="component" value="Unassembled WGS sequence"/>
</dbReference>
<keyword evidence="4" id="KW-0326">Glycosidase</keyword>
<keyword evidence="6" id="KW-1185">Reference proteome</keyword>
<dbReference type="GO" id="GO:0016052">
    <property type="term" value="P:carbohydrate catabolic process"/>
    <property type="evidence" value="ECO:0007669"/>
    <property type="project" value="InterPro"/>
</dbReference>
<evidence type="ECO:0000313" key="5">
    <source>
        <dbReference type="EMBL" id="KAG9258013.1"/>
    </source>
</evidence>
<evidence type="ECO:0000256" key="1">
    <source>
        <dbReference type="ARBA" id="ARBA00001255"/>
    </source>
</evidence>
<organism evidence="5 6">
    <name type="scientific">Emericellopsis atlantica</name>
    <dbReference type="NCBI Taxonomy" id="2614577"/>
    <lineage>
        <taxon>Eukaryota</taxon>
        <taxon>Fungi</taxon>
        <taxon>Dikarya</taxon>
        <taxon>Ascomycota</taxon>
        <taxon>Pezizomycotina</taxon>
        <taxon>Sordariomycetes</taxon>
        <taxon>Hypocreomycetidae</taxon>
        <taxon>Hypocreales</taxon>
        <taxon>Bionectriaceae</taxon>
        <taxon>Emericellopsis</taxon>
    </lineage>
</organism>
<proteinExistence type="predicted"/>
<dbReference type="PANTHER" id="PTHR43053:SF3">
    <property type="entry name" value="ALPHA-GALACTOSIDASE C-RELATED"/>
    <property type="match status" value="1"/>
</dbReference>
<dbReference type="EC" id="3.2.1.22" evidence="2"/>
<evidence type="ECO:0000256" key="2">
    <source>
        <dbReference type="ARBA" id="ARBA00012755"/>
    </source>
</evidence>
<comment type="catalytic activity">
    <reaction evidence="1">
        <text>Hydrolysis of terminal, non-reducing alpha-D-galactose residues in alpha-D-galactosides, including galactose oligosaccharides, galactomannans and galactolipids.</text>
        <dbReference type="EC" id="3.2.1.22"/>
    </reaction>
</comment>
<dbReference type="InterPro" id="IPR038417">
    <property type="entry name" value="Alpga-gal_N_sf"/>
</dbReference>
<keyword evidence="3" id="KW-0378">Hydrolase</keyword>
<comment type="caution">
    <text evidence="5">The sequence shown here is derived from an EMBL/GenBank/DDBJ whole genome shotgun (WGS) entry which is preliminary data.</text>
</comment>
<dbReference type="Gene3D" id="3.20.20.70">
    <property type="entry name" value="Aldolase class I"/>
    <property type="match status" value="1"/>
</dbReference>
<dbReference type="OrthoDB" id="5795902at2759"/>
<protein>
    <recommendedName>
        <fullName evidence="2">alpha-galactosidase</fullName>
        <ecNumber evidence="2">3.2.1.22</ecNumber>
    </recommendedName>
</protein>
<dbReference type="InterPro" id="IPR013785">
    <property type="entry name" value="Aldolase_TIM"/>
</dbReference>
<sequence>MAGQTLLLENDAVRVGIKITADGTAHLDFLLPAGQDPQPAVSKHFKDASLPLVELQLSGEGNASRKSSKALIGSYIGSRLQYVSHKESTDKGKKSKTLHVELHDEKTKVSVVSHLTIFDNLSFLRSQVTVRNDSPANVVVYQNDYEFAYANNTWVREAQWVTRSLPDIGVDTYGIYGIDMPEGIDTPQASLSSHAISNHSTFSTQRYLPMGMLKKKDRSETWLWQVENNGSWMYEIGDYRDNIYIAASGPTNNDHDFRECLAPGKSFTSVPVSICHIQGDEQAAFGALTQYRRHTRRKHVDNRDLPLIFNEYMNCLFGDSSDEKILALIGPAAKAGAEYFVIDCGWYADDSNWWDDVGEWQPSKRRFPMGFQNLLSKIRDAGMKPGLWLEPEVIGVRSAMADRLPRECFFQRDGKRIVEKGRYQLDFRHPDTRKHLDEVVDRCVNEYGAGYFKFDYNIEVTQGTDIATHSSGAGQLEHNRAYLAWVNTLFDRHPDLVIESCSSGAQRMDYALLNVHPLQSTSDQMDPVLYAAISTNIPTAVTPEQGATWAYPQGDWSDEINALTVVNSLLGRIHLSGRLDIMKQPQLDIITEGMDVYKQIRADIPDALPFWPLGMGTWHADWLSLGLNAGPGKGTYYLSVWRRGGSTKCALPVEALRGKKGVGVQVLYPKRFEAKVSWNNDTSAVDVELPNTVCARLIKLTV</sequence>
<dbReference type="PANTHER" id="PTHR43053">
    <property type="entry name" value="GLYCOSIDASE FAMILY 31"/>
    <property type="match status" value="1"/>
</dbReference>
<dbReference type="InterPro" id="IPR050985">
    <property type="entry name" value="Alpha-glycosidase_related"/>
</dbReference>
<dbReference type="InterPro" id="IPR002252">
    <property type="entry name" value="Glyco_hydro_36"/>
</dbReference>